<dbReference type="Pfam" id="PF14052">
    <property type="entry name" value="Caps_assemb_Wzi"/>
    <property type="match status" value="1"/>
</dbReference>
<evidence type="ECO:0000313" key="2">
    <source>
        <dbReference type="Proteomes" id="UP001207337"/>
    </source>
</evidence>
<evidence type="ECO:0000313" key="1">
    <source>
        <dbReference type="EMBL" id="MCW9713128.1"/>
    </source>
</evidence>
<reference evidence="1 2" key="1">
    <citation type="submission" date="2021-11" db="EMBL/GenBank/DDBJ databases">
        <title>Aliifidinibius sp. nov., a new bacterium isolated from saline soil.</title>
        <authorList>
            <person name="Galisteo C."/>
            <person name="De La Haba R."/>
            <person name="Sanchez-Porro C."/>
            <person name="Ventosa A."/>
        </authorList>
    </citation>
    <scope>NUCLEOTIDE SEQUENCE [LARGE SCALE GENOMIC DNA]</scope>
    <source>
        <strain evidence="1 2">KACC 190600</strain>
    </source>
</reference>
<dbReference type="Gene3D" id="2.40.160.130">
    <property type="entry name" value="Capsule assembly protein Wzi"/>
    <property type="match status" value="1"/>
</dbReference>
<keyword evidence="2" id="KW-1185">Reference proteome</keyword>
<dbReference type="InterPro" id="IPR026950">
    <property type="entry name" value="Caps_assemb_Wzi"/>
</dbReference>
<name>A0ABT3PZ46_9BACT</name>
<dbReference type="RefSeq" id="WP_265789632.1">
    <property type="nucleotide sequence ID" value="NZ_BAABRS010000002.1"/>
</dbReference>
<gene>
    <name evidence="1" type="ORF">LQ318_09450</name>
</gene>
<protein>
    <submittedName>
        <fullName evidence="1">Capsule assembly Wzi family protein</fullName>
    </submittedName>
</protein>
<proteinExistence type="predicted"/>
<comment type="caution">
    <text evidence="1">The sequence shown here is derived from an EMBL/GenBank/DDBJ whole genome shotgun (WGS) entry which is preliminary data.</text>
</comment>
<dbReference type="Proteomes" id="UP001207337">
    <property type="component" value="Unassembled WGS sequence"/>
</dbReference>
<dbReference type="InterPro" id="IPR038636">
    <property type="entry name" value="Wzi_sf"/>
</dbReference>
<sequence>MTLNTLKAQPIPVGDWADGQYRTLQLLSDSTINSSLTNRPLWYSGYDDLLKENPEVADSWWAQSMRGPEKRIANFFDVGIYAPVLTNTYNSELPYGENNGAAWYGRGLTTEFQGGVYLTSDYLTLTFRPHLSYTQNRDFPKPRFIPTDEDGNPQYRAIFSNIDMPYRFGPESYSDFDLGHSSARIHYKSIEAGVGTEPLWWGPGVQYALMMSNNAPGVRQLFFGTRDPLQIPFNIGSLEFRWVWGWPEDSGYFTSNDNKRFMNALNFSFSPSFMPGFTVGLTRTFHQYVPEEGLELSDYISILEAFQKTRLEELQEQGGVDAKNQLASVYFRWAFPESNAELYGEYFREDHSWDFRDFLMQPDHDRAYTIGIQKIVEGNRIDYVKINAEINSLVPNRIDDVRPQTYYYRHSRVVQGHTNGGEVLGAAVGPGSGSQYLGAEGFWGDGMLGLFVQRVEDNDFFHYEYYDTNSPNPPTSDIYRHRINLNIGLKGAYKTGPLLLNARFIWNKNYNYGRYDYGDPDISFDTVGEHDKVNLHLQLSARYLF</sequence>
<organism evidence="1 2">
    <name type="scientific">Fodinibius salicampi</name>
    <dbReference type="NCBI Taxonomy" id="1920655"/>
    <lineage>
        <taxon>Bacteria</taxon>
        <taxon>Pseudomonadati</taxon>
        <taxon>Balneolota</taxon>
        <taxon>Balneolia</taxon>
        <taxon>Balneolales</taxon>
        <taxon>Balneolaceae</taxon>
        <taxon>Fodinibius</taxon>
    </lineage>
</organism>
<dbReference type="EMBL" id="JAJNDC010000002">
    <property type="protein sequence ID" value="MCW9713128.1"/>
    <property type="molecule type" value="Genomic_DNA"/>
</dbReference>
<accession>A0ABT3PZ46</accession>